<name>A0A3S4HBV8_SALER</name>
<sequence>MINTNLTITDKAIAGVEFLRNYANLAAEHHNWLVRITAEPQAIAASAIEQLVKETPNSAPSSSLFRKRLTPPLPLTRQAAWTLQPGTHLS</sequence>
<dbReference type="Proteomes" id="UP000275676">
    <property type="component" value="Chromosome"/>
</dbReference>
<evidence type="ECO:0000313" key="1">
    <source>
        <dbReference type="EMBL" id="VEA74623.1"/>
    </source>
</evidence>
<organism evidence="1 2">
    <name type="scientific">Salmonella enterica subsp. arizonae</name>
    <dbReference type="NCBI Taxonomy" id="59203"/>
    <lineage>
        <taxon>Bacteria</taxon>
        <taxon>Pseudomonadati</taxon>
        <taxon>Pseudomonadota</taxon>
        <taxon>Gammaproteobacteria</taxon>
        <taxon>Enterobacterales</taxon>
        <taxon>Enterobacteriaceae</taxon>
        <taxon>Salmonella</taxon>
    </lineage>
</organism>
<evidence type="ECO:0000313" key="2">
    <source>
        <dbReference type="Proteomes" id="UP000275676"/>
    </source>
</evidence>
<accession>A0A3S4HBV8</accession>
<protein>
    <submittedName>
        <fullName evidence="1">Uncharacterized protein</fullName>
    </submittedName>
</protein>
<reference evidence="1 2" key="1">
    <citation type="submission" date="2018-12" db="EMBL/GenBank/DDBJ databases">
        <authorList>
            <consortium name="Pathogen Informatics"/>
        </authorList>
    </citation>
    <scope>NUCLEOTIDE SEQUENCE [LARGE SCALE GENOMIC DNA]</scope>
    <source>
        <strain evidence="1 2">NCTC10047</strain>
    </source>
</reference>
<gene>
    <name evidence="1" type="ORF">NCTC10047_00412</name>
</gene>
<dbReference type="EMBL" id="LR134156">
    <property type="protein sequence ID" value="VEA74623.1"/>
    <property type="molecule type" value="Genomic_DNA"/>
</dbReference>
<proteinExistence type="predicted"/>
<dbReference type="AlphaFoldDB" id="A0A3S4HBV8"/>